<organism evidence="1 2">
    <name type="scientific">Asticcacaulis currens</name>
    <dbReference type="NCBI Taxonomy" id="2984210"/>
    <lineage>
        <taxon>Bacteria</taxon>
        <taxon>Pseudomonadati</taxon>
        <taxon>Pseudomonadota</taxon>
        <taxon>Alphaproteobacteria</taxon>
        <taxon>Caulobacterales</taxon>
        <taxon>Caulobacteraceae</taxon>
        <taxon>Asticcacaulis</taxon>
    </lineage>
</organism>
<dbReference type="InterPro" id="IPR009387">
    <property type="entry name" value="HigB-2"/>
</dbReference>
<accession>A0ABT5IAK4</accession>
<keyword evidence="2" id="KW-1185">Reference proteome</keyword>
<protein>
    <submittedName>
        <fullName evidence="1">Type II toxin-antitoxin system RelE/ParE family toxin</fullName>
    </submittedName>
</protein>
<reference evidence="1 2" key="1">
    <citation type="submission" date="2023-01" db="EMBL/GenBank/DDBJ databases">
        <title>Novel species of the genus Asticcacaulis isolated from rivers.</title>
        <authorList>
            <person name="Lu H."/>
        </authorList>
    </citation>
    <scope>NUCLEOTIDE SEQUENCE [LARGE SCALE GENOMIC DNA]</scope>
    <source>
        <strain evidence="1 2">DXS10W</strain>
    </source>
</reference>
<comment type="caution">
    <text evidence="1">The sequence shown here is derived from an EMBL/GenBank/DDBJ whole genome shotgun (WGS) entry which is preliminary data.</text>
</comment>
<evidence type="ECO:0000313" key="1">
    <source>
        <dbReference type="EMBL" id="MDC7693057.1"/>
    </source>
</evidence>
<dbReference type="Proteomes" id="UP001216595">
    <property type="component" value="Unassembled WGS sequence"/>
</dbReference>
<gene>
    <name evidence="1" type="ORF">PQU94_02050</name>
</gene>
<dbReference type="EMBL" id="JAQQKW010000001">
    <property type="protein sequence ID" value="MDC7693057.1"/>
    <property type="molecule type" value="Genomic_DNA"/>
</dbReference>
<dbReference type="Pfam" id="PF06296">
    <property type="entry name" value="RelE"/>
    <property type="match status" value="1"/>
</dbReference>
<proteinExistence type="predicted"/>
<dbReference type="PIRSF" id="PIRSF018634">
    <property type="entry name" value="UCP018634"/>
    <property type="match status" value="1"/>
</dbReference>
<sequence>MTSQPPSARIYKNAWFAKFARKEKIEDTTLVEAIRNAETGLIDADLGGGVIKQRVARPGAGKSGGFRTIILFKAQDRAVFVYGFAKNDKANLGPEELKEYRLAAGFVLGLTEAQIAVQVETGKWVEVTSDDEDL</sequence>
<name>A0ABT5IAK4_9CAUL</name>
<dbReference type="RefSeq" id="WP_272739825.1">
    <property type="nucleotide sequence ID" value="NZ_JAQQKW010000001.1"/>
</dbReference>
<evidence type="ECO:0000313" key="2">
    <source>
        <dbReference type="Proteomes" id="UP001216595"/>
    </source>
</evidence>